<name>A0ABY8RH96_9FLAO</name>
<dbReference type="RefSeq" id="WP_282905883.1">
    <property type="nucleotide sequence ID" value="NZ_CP124855.1"/>
</dbReference>
<organism evidence="1 2">
    <name type="scientific">Chryseobacterium gotjawalense</name>
    <dbReference type="NCBI Taxonomy" id="3042315"/>
    <lineage>
        <taxon>Bacteria</taxon>
        <taxon>Pseudomonadati</taxon>
        <taxon>Bacteroidota</taxon>
        <taxon>Flavobacteriia</taxon>
        <taxon>Flavobacteriales</taxon>
        <taxon>Weeksellaceae</taxon>
        <taxon>Chryseobacterium group</taxon>
        <taxon>Chryseobacterium</taxon>
    </lineage>
</organism>
<evidence type="ECO:0000313" key="1">
    <source>
        <dbReference type="EMBL" id="WHF52608.1"/>
    </source>
</evidence>
<accession>A0ABY8RH96</accession>
<evidence type="ECO:0000313" key="2">
    <source>
        <dbReference type="Proteomes" id="UP001241656"/>
    </source>
</evidence>
<sequence length="138" mass="16382">MTYFNRFACCLVNYGHTRSIICDTQRNNYYLIPNSLYILLIEEFPNFSIEEIYDNYGEENEKHLKDYLNFLLVNEIGFIDTQIIKELIPLNYKVAEPISSIIIDLSKESFFLEDSVQIAKFIDTNRIKQLQIRCYDLV</sequence>
<keyword evidence="2" id="KW-1185">Reference proteome</keyword>
<proteinExistence type="predicted"/>
<dbReference type="EMBL" id="CP124855">
    <property type="protein sequence ID" value="WHF52608.1"/>
    <property type="molecule type" value="Genomic_DNA"/>
</dbReference>
<dbReference type="Proteomes" id="UP001241656">
    <property type="component" value="Chromosome"/>
</dbReference>
<reference evidence="1 2" key="1">
    <citation type="submission" date="2023-05" db="EMBL/GenBank/DDBJ databases">
        <title>Genomic insight into Chryseobacterium sp. wdc7 isolated forest soil (Gotjawal).</title>
        <authorList>
            <person name="Park S.-J."/>
        </authorList>
    </citation>
    <scope>NUCLEOTIDE SEQUENCE [LARGE SCALE GENOMIC DNA]</scope>
    <source>
        <strain evidence="2">wdc7</strain>
    </source>
</reference>
<gene>
    <name evidence="1" type="ORF">QGN23_04850</name>
</gene>
<protein>
    <submittedName>
        <fullName evidence="1">Uncharacterized protein</fullName>
    </submittedName>
</protein>